<comment type="similarity">
    <text evidence="2 10">Belongs to the COE family.</text>
</comment>
<dbReference type="InterPro" id="IPR002909">
    <property type="entry name" value="IPT_dom"/>
</dbReference>
<sequence>MYPVMFGFQDQAHLLRSVKEESLLRATTTWAPPIVDTSTTSAQLARAHFEHPPPSNLRKSNFFHFTINLYDRANQPIEIEHASFTGFVEKEKEVPGENTRNGIHYVLSLLFANGYRTEQSIYVRLIDSVSKQAITYEGQDKNPEMCRVLLTHEVMCSRCCEKKSCGNRNETPSDPVIIDKYFLKFFLKCNQNCLKNAGNPRDMRRFQVVLSTTPRVDTDVLAVSDNMFVHNNSKHGRRIKRGNDGEDEPNHRTATTPNSLLPTGALQPAPIIKTICPSEGWCQGGTTGIIIGENFHEGMQVNFGSSTVWAEMITPQALKVIVPPRNTPGQVDVTFSSKGKHYSGRSLNSSFRFTYISLSEPNIDYGFQRLQKLLPKYPNDPDRLPKEVILRRAAELAEALYNRTPDQLSHYAYTQFESELVADYARNHASPRSLAASYSSAHAAAGLPIYQGMRHLQESTIGYHPSATPQAVATANFLNSPAGFSPFGGVNPFTASLQTLQKPGTY</sequence>
<dbReference type="InterPro" id="IPR018350">
    <property type="entry name" value="Transcription_factor_COE_CS"/>
</dbReference>
<dbReference type="FunFam" id="2.60.40.3180:FF:000007">
    <property type="entry name" value="Transcription factor unc-3"/>
    <property type="match status" value="1"/>
</dbReference>
<evidence type="ECO:0000259" key="12">
    <source>
        <dbReference type="SMART" id="SM00429"/>
    </source>
</evidence>
<comment type="caution">
    <text evidence="13">The sequence shown here is derived from an EMBL/GenBank/DDBJ whole genome shotgun (WGS) entry which is preliminary data.</text>
</comment>
<keyword evidence="8 10" id="KW-0804">Transcription</keyword>
<dbReference type="InterPro" id="IPR013783">
    <property type="entry name" value="Ig-like_fold"/>
</dbReference>
<dbReference type="InterPro" id="IPR032200">
    <property type="entry name" value="COE_DBD"/>
</dbReference>
<dbReference type="InterPro" id="IPR038173">
    <property type="entry name" value="COE_DBD_sf"/>
</dbReference>
<dbReference type="GO" id="GO:0008270">
    <property type="term" value="F:zinc ion binding"/>
    <property type="evidence" value="ECO:0007669"/>
    <property type="project" value="UniProtKB-KW"/>
</dbReference>
<evidence type="ECO:0000256" key="8">
    <source>
        <dbReference type="ARBA" id="ARBA00023163"/>
    </source>
</evidence>
<dbReference type="Gene3D" id="1.10.287.4280">
    <property type="match status" value="1"/>
</dbReference>
<keyword evidence="7 10" id="KW-0238">DNA-binding</keyword>
<evidence type="ECO:0000313" key="13">
    <source>
        <dbReference type="EMBL" id="KAI1725675.1"/>
    </source>
</evidence>
<name>A0AAD4NCJ6_9BILA</name>
<evidence type="ECO:0000256" key="2">
    <source>
        <dbReference type="ARBA" id="ARBA00010340"/>
    </source>
</evidence>
<evidence type="ECO:0000256" key="7">
    <source>
        <dbReference type="ARBA" id="ARBA00023125"/>
    </source>
</evidence>
<dbReference type="InterPro" id="IPR032201">
    <property type="entry name" value="COE_HLH"/>
</dbReference>
<dbReference type="GO" id="GO:0006355">
    <property type="term" value="P:regulation of DNA-templated transcription"/>
    <property type="evidence" value="ECO:0007669"/>
    <property type="project" value="InterPro"/>
</dbReference>
<gene>
    <name evidence="13" type="ORF">DdX_02350</name>
</gene>
<comment type="subcellular location">
    <subcellularLocation>
        <location evidence="1 10">Nucleus</location>
    </subcellularLocation>
</comment>
<dbReference type="Pfam" id="PF01833">
    <property type="entry name" value="TIG"/>
    <property type="match status" value="1"/>
</dbReference>
<evidence type="ECO:0000256" key="11">
    <source>
        <dbReference type="SAM" id="MobiDB-lite"/>
    </source>
</evidence>
<evidence type="ECO:0000256" key="9">
    <source>
        <dbReference type="ARBA" id="ARBA00023242"/>
    </source>
</evidence>
<dbReference type="Pfam" id="PF16422">
    <property type="entry name" value="COE1_DBD"/>
    <property type="match status" value="1"/>
</dbReference>
<dbReference type="PROSITE" id="PS01345">
    <property type="entry name" value="COE"/>
    <property type="match status" value="1"/>
</dbReference>
<organism evidence="13 14">
    <name type="scientific">Ditylenchus destructor</name>
    <dbReference type="NCBI Taxonomy" id="166010"/>
    <lineage>
        <taxon>Eukaryota</taxon>
        <taxon>Metazoa</taxon>
        <taxon>Ecdysozoa</taxon>
        <taxon>Nematoda</taxon>
        <taxon>Chromadorea</taxon>
        <taxon>Rhabditida</taxon>
        <taxon>Tylenchina</taxon>
        <taxon>Tylenchomorpha</taxon>
        <taxon>Sphaerularioidea</taxon>
        <taxon>Anguinidae</taxon>
        <taxon>Anguininae</taxon>
        <taxon>Ditylenchus</taxon>
    </lineage>
</organism>
<dbReference type="Gene3D" id="2.60.40.3180">
    <property type="entry name" value="Transcription factor COE1, DNA-binding domain"/>
    <property type="match status" value="1"/>
</dbReference>
<dbReference type="AlphaFoldDB" id="A0AAD4NCJ6"/>
<evidence type="ECO:0000256" key="1">
    <source>
        <dbReference type="ARBA" id="ARBA00004123"/>
    </source>
</evidence>
<dbReference type="Proteomes" id="UP001201812">
    <property type="component" value="Unassembled WGS sequence"/>
</dbReference>
<protein>
    <submittedName>
        <fullName evidence="13">Transcription factor COE1 DNA-binding domain-containing protein</fullName>
    </submittedName>
</protein>
<feature type="compositionally biased region" description="Polar residues" evidence="11">
    <location>
        <begin position="252"/>
        <end position="261"/>
    </location>
</feature>
<dbReference type="PANTHER" id="PTHR10747">
    <property type="entry name" value="TRANSCRIPTION FACTOR COE FAMILY MEMBER"/>
    <property type="match status" value="1"/>
</dbReference>
<evidence type="ECO:0000313" key="14">
    <source>
        <dbReference type="Proteomes" id="UP001201812"/>
    </source>
</evidence>
<dbReference type="Pfam" id="PF16423">
    <property type="entry name" value="COE1_HLH"/>
    <property type="match status" value="1"/>
</dbReference>
<dbReference type="GO" id="GO:0005634">
    <property type="term" value="C:nucleus"/>
    <property type="evidence" value="ECO:0007669"/>
    <property type="project" value="UniProtKB-SubCell"/>
</dbReference>
<dbReference type="CDD" id="cd11606">
    <property type="entry name" value="COE_DBD"/>
    <property type="match status" value="1"/>
</dbReference>
<dbReference type="Gene3D" id="2.60.40.10">
    <property type="entry name" value="Immunoglobulins"/>
    <property type="match status" value="1"/>
</dbReference>
<feature type="region of interest" description="Disordered" evidence="11">
    <location>
        <begin position="235"/>
        <end position="263"/>
    </location>
</feature>
<keyword evidence="10" id="KW-0217">Developmental protein</keyword>
<evidence type="ECO:0000256" key="6">
    <source>
        <dbReference type="ARBA" id="ARBA00023015"/>
    </source>
</evidence>
<dbReference type="InterPro" id="IPR003523">
    <property type="entry name" value="Transcription_factor_COE"/>
</dbReference>
<accession>A0AAD4NCJ6</accession>
<proteinExistence type="inferred from homology"/>
<feature type="compositionally biased region" description="Basic and acidic residues" evidence="11">
    <location>
        <begin position="241"/>
        <end position="251"/>
    </location>
</feature>
<keyword evidence="3 10" id="KW-0479">Metal-binding</keyword>
<dbReference type="InterPro" id="IPR014756">
    <property type="entry name" value="Ig_E-set"/>
</dbReference>
<evidence type="ECO:0000256" key="5">
    <source>
        <dbReference type="ARBA" id="ARBA00022833"/>
    </source>
</evidence>
<keyword evidence="9 10" id="KW-0539">Nucleus</keyword>
<dbReference type="SUPFAM" id="SSF81296">
    <property type="entry name" value="E set domains"/>
    <property type="match status" value="1"/>
</dbReference>
<keyword evidence="4 10" id="KW-0863">Zinc-finger</keyword>
<keyword evidence="6 10" id="KW-0805">Transcription regulation</keyword>
<evidence type="ECO:0000256" key="10">
    <source>
        <dbReference type="RuleBase" id="RU004489"/>
    </source>
</evidence>
<keyword evidence="5 10" id="KW-0862">Zinc</keyword>
<dbReference type="SMART" id="SM00429">
    <property type="entry name" value="IPT"/>
    <property type="match status" value="1"/>
</dbReference>
<dbReference type="EMBL" id="JAKKPZ010000002">
    <property type="protein sequence ID" value="KAI1725675.1"/>
    <property type="molecule type" value="Genomic_DNA"/>
</dbReference>
<reference evidence="13" key="1">
    <citation type="submission" date="2022-01" db="EMBL/GenBank/DDBJ databases">
        <title>Genome Sequence Resource for Two Populations of Ditylenchus destructor, the Migratory Endoparasitic Phytonematode.</title>
        <authorList>
            <person name="Zhang H."/>
            <person name="Lin R."/>
            <person name="Xie B."/>
        </authorList>
    </citation>
    <scope>NUCLEOTIDE SEQUENCE</scope>
    <source>
        <strain evidence="13">BazhouSP</strain>
    </source>
</reference>
<feature type="domain" description="IPT/TIG" evidence="12">
    <location>
        <begin position="269"/>
        <end position="356"/>
    </location>
</feature>
<keyword evidence="14" id="KW-1185">Reference proteome</keyword>
<evidence type="ECO:0000256" key="3">
    <source>
        <dbReference type="ARBA" id="ARBA00022723"/>
    </source>
</evidence>
<evidence type="ECO:0000256" key="4">
    <source>
        <dbReference type="ARBA" id="ARBA00022771"/>
    </source>
</evidence>
<dbReference type="GO" id="GO:0003677">
    <property type="term" value="F:DNA binding"/>
    <property type="evidence" value="ECO:0007669"/>
    <property type="project" value="UniProtKB-KW"/>
</dbReference>